<keyword evidence="2" id="KW-1185">Reference proteome</keyword>
<organism evidence="1 2">
    <name type="scientific">Corynebacterium guangdongense</name>
    <dbReference type="NCBI Taxonomy" id="1783348"/>
    <lineage>
        <taxon>Bacteria</taxon>
        <taxon>Bacillati</taxon>
        <taxon>Actinomycetota</taxon>
        <taxon>Actinomycetes</taxon>
        <taxon>Mycobacteriales</taxon>
        <taxon>Corynebacteriaceae</taxon>
        <taxon>Corynebacterium</taxon>
    </lineage>
</organism>
<evidence type="ECO:0000313" key="1">
    <source>
        <dbReference type="EMBL" id="MDR7328439.1"/>
    </source>
</evidence>
<dbReference type="RefSeq" id="WP_290197243.1">
    <property type="nucleotide sequence ID" value="NZ_CP047654.1"/>
</dbReference>
<gene>
    <name evidence="1" type="ORF">J2S39_000115</name>
</gene>
<protein>
    <recommendedName>
        <fullName evidence="3">Serine/threonine protein kinase</fullName>
    </recommendedName>
</protein>
<evidence type="ECO:0000313" key="2">
    <source>
        <dbReference type="Proteomes" id="UP001180840"/>
    </source>
</evidence>
<comment type="caution">
    <text evidence="1">The sequence shown here is derived from an EMBL/GenBank/DDBJ whole genome shotgun (WGS) entry which is preliminary data.</text>
</comment>
<reference evidence="1" key="1">
    <citation type="submission" date="2023-07" db="EMBL/GenBank/DDBJ databases">
        <title>Sequencing the genomes of 1000 actinobacteria strains.</title>
        <authorList>
            <person name="Klenk H.-P."/>
        </authorList>
    </citation>
    <scope>NUCLEOTIDE SEQUENCE</scope>
    <source>
        <strain evidence="1">DSM 107476</strain>
    </source>
</reference>
<dbReference type="EMBL" id="JAVDXZ010000001">
    <property type="protein sequence ID" value="MDR7328439.1"/>
    <property type="molecule type" value="Genomic_DNA"/>
</dbReference>
<sequence>MGASRRGAVIAVLAILVAAVLLLILRAPGMPLGGPPVVTTTVVTTEVAGIPATVTETEGFTAREGVAPSATVVNDEPPGDLNSIWTTGDIPEGDAQLVRDEFIRGFGHDGRTERRINVYLPSTGGAETFSCARDVDVVRCDGPGMQVFIA</sequence>
<proteinExistence type="predicted"/>
<accession>A0ABU1ZU29</accession>
<evidence type="ECO:0008006" key="3">
    <source>
        <dbReference type="Google" id="ProtNLM"/>
    </source>
</evidence>
<name>A0ABU1ZU29_9CORY</name>
<dbReference type="Proteomes" id="UP001180840">
    <property type="component" value="Unassembled WGS sequence"/>
</dbReference>